<comment type="caution">
    <text evidence="1">The sequence shown here is derived from an EMBL/GenBank/DDBJ whole genome shotgun (WGS) entry which is preliminary data.</text>
</comment>
<gene>
    <name evidence="1" type="ORF">T01_8076</name>
</gene>
<keyword evidence="2" id="KW-1185">Reference proteome</keyword>
<dbReference type="AlphaFoldDB" id="A0A0V1APD2"/>
<dbReference type="EMBL" id="JYDH01000598">
    <property type="protein sequence ID" value="KRY26051.1"/>
    <property type="molecule type" value="Genomic_DNA"/>
</dbReference>
<evidence type="ECO:0000313" key="1">
    <source>
        <dbReference type="EMBL" id="KRY26051.1"/>
    </source>
</evidence>
<sequence>MHSPTVLLTIPRRGIYSSMARLPRFSASSKAVACRGDTSSFDDTTMCPSAAEGSTKLAPNVGVLV</sequence>
<organism evidence="1 2">
    <name type="scientific">Trichinella spiralis</name>
    <name type="common">Trichina worm</name>
    <dbReference type="NCBI Taxonomy" id="6334"/>
    <lineage>
        <taxon>Eukaryota</taxon>
        <taxon>Metazoa</taxon>
        <taxon>Ecdysozoa</taxon>
        <taxon>Nematoda</taxon>
        <taxon>Enoplea</taxon>
        <taxon>Dorylaimia</taxon>
        <taxon>Trichinellida</taxon>
        <taxon>Trichinellidae</taxon>
        <taxon>Trichinella</taxon>
    </lineage>
</organism>
<accession>A0A0V1APD2</accession>
<evidence type="ECO:0000313" key="2">
    <source>
        <dbReference type="Proteomes" id="UP000054776"/>
    </source>
</evidence>
<dbReference type="OrthoDB" id="5936646at2759"/>
<reference evidence="1 2" key="1">
    <citation type="submission" date="2015-01" db="EMBL/GenBank/DDBJ databases">
        <title>Evolution of Trichinella species and genotypes.</title>
        <authorList>
            <person name="Korhonen P.K."/>
            <person name="Edoardo P."/>
            <person name="Giuseppe L.R."/>
            <person name="Gasser R.B."/>
        </authorList>
    </citation>
    <scope>NUCLEOTIDE SEQUENCE [LARGE SCALE GENOMIC DNA]</scope>
    <source>
        <strain evidence="1">ISS3</strain>
    </source>
</reference>
<proteinExistence type="predicted"/>
<protein>
    <submittedName>
        <fullName evidence="1">Uncharacterized protein</fullName>
    </submittedName>
</protein>
<dbReference type="Proteomes" id="UP000054776">
    <property type="component" value="Unassembled WGS sequence"/>
</dbReference>
<dbReference type="InParanoid" id="A0A0V1APD2"/>
<name>A0A0V1APD2_TRISP</name>